<dbReference type="InterPro" id="IPR036250">
    <property type="entry name" value="AcylCo_DH-like_C"/>
</dbReference>
<dbReference type="STRING" id="1172567.WQO_03690"/>
<dbReference type="EMBL" id="CP013738">
    <property type="protein sequence ID" value="ALU92525.1"/>
    <property type="molecule type" value="Genomic_DNA"/>
</dbReference>
<dbReference type="SUPFAM" id="SSF47203">
    <property type="entry name" value="Acyl-CoA dehydrogenase C-terminal domain-like"/>
    <property type="match status" value="1"/>
</dbReference>
<evidence type="ECO:0000256" key="1">
    <source>
        <dbReference type="ARBA" id="ARBA00023002"/>
    </source>
</evidence>
<gene>
    <name evidence="3" type="ORF">WQO_03690</name>
</gene>
<protein>
    <recommendedName>
        <fullName evidence="2">Acyl-CoA dehydrogenase C-terminal domain-containing protein</fullName>
    </recommendedName>
</protein>
<dbReference type="GO" id="GO:0050660">
    <property type="term" value="F:flavin adenine dinucleotide binding"/>
    <property type="evidence" value="ECO:0007669"/>
    <property type="project" value="InterPro"/>
</dbReference>
<dbReference type="SUPFAM" id="SSF56645">
    <property type="entry name" value="Acyl-CoA dehydrogenase NM domain-like"/>
    <property type="match status" value="1"/>
</dbReference>
<dbReference type="GeneID" id="27781400"/>
<dbReference type="InterPro" id="IPR009100">
    <property type="entry name" value="AcylCoA_DH/oxidase_NM_dom_sf"/>
</dbReference>
<name>A0A0U3K028_STRGL</name>
<dbReference type="Proteomes" id="UP000064183">
    <property type="component" value="Chromosome"/>
</dbReference>
<dbReference type="RefSeq" id="WP_010056161.1">
    <property type="nucleotide sequence ID" value="NZ_CP013738.1"/>
</dbReference>
<evidence type="ECO:0000259" key="2">
    <source>
        <dbReference type="Pfam" id="PF08028"/>
    </source>
</evidence>
<dbReference type="Gene3D" id="1.20.140.10">
    <property type="entry name" value="Butyryl-CoA Dehydrogenase, subunit A, domain 3"/>
    <property type="match status" value="1"/>
</dbReference>
<organism evidence="3 4">
    <name type="scientific">Streptomyces globisporus C-1027</name>
    <dbReference type="NCBI Taxonomy" id="1172567"/>
    <lineage>
        <taxon>Bacteria</taxon>
        <taxon>Bacillati</taxon>
        <taxon>Actinomycetota</taxon>
        <taxon>Actinomycetes</taxon>
        <taxon>Kitasatosporales</taxon>
        <taxon>Streptomycetaceae</taxon>
        <taxon>Streptomyces</taxon>
    </lineage>
</organism>
<dbReference type="InterPro" id="IPR013107">
    <property type="entry name" value="Acyl-CoA_DH_C"/>
</dbReference>
<evidence type="ECO:0000313" key="4">
    <source>
        <dbReference type="Proteomes" id="UP000064183"/>
    </source>
</evidence>
<dbReference type="Pfam" id="PF08028">
    <property type="entry name" value="Acyl-CoA_dh_2"/>
    <property type="match status" value="1"/>
</dbReference>
<reference evidence="3 4" key="1">
    <citation type="journal article" date="2012" name="J. Bacteriol.">
        <title>Draft genome sequence of Streptomyces globisporus C-1027, which produces an antitumor antibiotic consisting of a nine-membered enediyne with a chromoprotein.</title>
        <authorList>
            <person name="Wang L."/>
            <person name="Wang S."/>
            <person name="He Q."/>
            <person name="Yu T."/>
            <person name="Li Q."/>
            <person name="Hong B."/>
        </authorList>
    </citation>
    <scope>NUCLEOTIDE SEQUENCE [LARGE SCALE GENOMIC DNA]</scope>
    <source>
        <strain evidence="3 4">C-1027</strain>
    </source>
</reference>
<dbReference type="PANTHER" id="PTHR43884">
    <property type="entry name" value="ACYL-COA DEHYDROGENASE"/>
    <property type="match status" value="1"/>
</dbReference>
<dbReference type="KEGG" id="sgb:WQO_03690"/>
<keyword evidence="1" id="KW-0560">Oxidoreductase</keyword>
<dbReference type="Gene3D" id="1.10.540.10">
    <property type="entry name" value="Acyl-CoA dehydrogenase/oxidase, N-terminal domain"/>
    <property type="match status" value="1"/>
</dbReference>
<dbReference type="PIRSF" id="PIRSF016578">
    <property type="entry name" value="HsaA"/>
    <property type="match status" value="1"/>
</dbReference>
<proteinExistence type="predicted"/>
<dbReference type="InterPro" id="IPR037069">
    <property type="entry name" value="AcylCoA_DH/ox_N_sf"/>
</dbReference>
<dbReference type="GO" id="GO:0006552">
    <property type="term" value="P:L-leucine catabolic process"/>
    <property type="evidence" value="ECO:0007669"/>
    <property type="project" value="TreeGrafter"/>
</dbReference>
<sequence>MNPADAVTTARAVAERLRKDAVERQHANQPPLAEIQMLRESGLLAVDPDDHRTTHAVTRLVSAGDASIGHLLGYHYLHLWRASLYDNGELACSLRQEVAADQLFVAAVSNPRDTIIATETGDTLSISGRGAFATGCAVADRIFVSSTRADRAARLVVVARRGTGGISHPSDWDNLGQRLSASGSIVFEDVRADPGDVLGTFPADEDDSSTRWLRLSLVSLAFQAVLTQVLVGIVEGALAEAAQYTREISRPWPVSGLENAVDDPHILAGYGHLDADLRATQLLADEATRAFSDADAAGLALTSAERGRAALAVSAAKVVSSRTATETTSRIFELTGARATARSSGLDRFWRDARTLTLHDPLVYKAQELGTSLLTGKVPPITAYS</sequence>
<dbReference type="AlphaFoldDB" id="A0A0U3K028"/>
<evidence type="ECO:0000313" key="3">
    <source>
        <dbReference type="EMBL" id="ALU92525.1"/>
    </source>
</evidence>
<accession>A0A0U3K028</accession>
<dbReference type="Gene3D" id="2.40.110.10">
    <property type="entry name" value="Butyryl-CoA Dehydrogenase, subunit A, domain 2"/>
    <property type="match status" value="1"/>
</dbReference>
<dbReference type="GO" id="GO:0008470">
    <property type="term" value="F:3-methylbutanoyl-CoA dehydrogenase activity"/>
    <property type="evidence" value="ECO:0007669"/>
    <property type="project" value="TreeGrafter"/>
</dbReference>
<dbReference type="PANTHER" id="PTHR43884:SF12">
    <property type="entry name" value="ISOVALERYL-COA DEHYDROGENASE, MITOCHONDRIAL-RELATED"/>
    <property type="match status" value="1"/>
</dbReference>
<dbReference type="InterPro" id="IPR046373">
    <property type="entry name" value="Acyl-CoA_Oxase/DH_mid-dom_sf"/>
</dbReference>
<feature type="domain" description="Acyl-CoA dehydrogenase C-terminal" evidence="2">
    <location>
        <begin position="227"/>
        <end position="359"/>
    </location>
</feature>